<feature type="binding site" evidence="9">
    <location>
        <begin position="53"/>
        <end position="55"/>
    </location>
    <ligand>
        <name>substrate</name>
    </ligand>
</feature>
<dbReference type="GO" id="GO:0097367">
    <property type="term" value="F:carbohydrate derivative binding"/>
    <property type="evidence" value="ECO:0007669"/>
    <property type="project" value="InterPro"/>
</dbReference>
<evidence type="ECO:0000256" key="3">
    <source>
        <dbReference type="ARBA" id="ARBA00009894"/>
    </source>
</evidence>
<comment type="catalytic activity">
    <reaction evidence="1 9">
        <text>2 D-sedoheptulose 7-phosphate = D-glycero-alpha-D-manno-heptose 7-phosphate + D-glycero-beta-D-manno-heptose 7-phosphate</text>
        <dbReference type="Rhea" id="RHEA:27489"/>
        <dbReference type="ChEBI" id="CHEBI:57483"/>
        <dbReference type="ChEBI" id="CHEBI:60203"/>
        <dbReference type="ChEBI" id="CHEBI:60204"/>
        <dbReference type="EC" id="5.3.1.28"/>
    </reaction>
</comment>
<dbReference type="GO" id="GO:0005737">
    <property type="term" value="C:cytoplasm"/>
    <property type="evidence" value="ECO:0007669"/>
    <property type="project" value="UniProtKB-SubCell"/>
</dbReference>
<comment type="miscellaneous">
    <text evidence="9">The reaction produces a racemic mixture of D-glycero-alpha-D-manno-heptose 7-phosphate and D-glycero-beta-D-manno-heptose 7-phosphate.</text>
</comment>
<dbReference type="RefSeq" id="WP_264790100.1">
    <property type="nucleotide sequence ID" value="NZ_AP026867.1"/>
</dbReference>
<dbReference type="HAMAP" id="MF_00067">
    <property type="entry name" value="GmhA"/>
    <property type="match status" value="1"/>
</dbReference>
<protein>
    <recommendedName>
        <fullName evidence="9">Phosphoheptose isomerase</fullName>
        <ecNumber evidence="9">5.3.1.28</ecNumber>
    </recommendedName>
    <alternativeName>
        <fullName evidence="9">Sedoheptulose 7-phosphate isomerase</fullName>
    </alternativeName>
</protein>
<keyword evidence="8 9" id="KW-0119">Carbohydrate metabolism</keyword>
<organism evidence="11 12">
    <name type="scientific">Aureispira anguillae</name>
    <dbReference type="NCBI Taxonomy" id="2864201"/>
    <lineage>
        <taxon>Bacteria</taxon>
        <taxon>Pseudomonadati</taxon>
        <taxon>Bacteroidota</taxon>
        <taxon>Saprospiria</taxon>
        <taxon>Saprospirales</taxon>
        <taxon>Saprospiraceae</taxon>
        <taxon>Aureispira</taxon>
    </lineage>
</organism>
<feature type="domain" description="SIS" evidence="10">
    <location>
        <begin position="38"/>
        <end position="195"/>
    </location>
</feature>
<keyword evidence="6 9" id="KW-0862">Zinc</keyword>
<dbReference type="InterPro" id="IPR046348">
    <property type="entry name" value="SIS_dom_sf"/>
</dbReference>
<feature type="binding site" evidence="9">
    <location>
        <position position="181"/>
    </location>
    <ligand>
        <name>Zn(2+)</name>
        <dbReference type="ChEBI" id="CHEBI:29105"/>
    </ligand>
</feature>
<evidence type="ECO:0000256" key="2">
    <source>
        <dbReference type="ARBA" id="ARBA00004496"/>
    </source>
</evidence>
<dbReference type="PANTHER" id="PTHR30390">
    <property type="entry name" value="SEDOHEPTULOSE 7-PHOSPHATE ISOMERASE / DNAA INITIATOR-ASSOCIATING FACTOR FOR REPLICATION INITIATION"/>
    <property type="match status" value="1"/>
</dbReference>
<feature type="binding site" evidence="9">
    <location>
        <position position="173"/>
    </location>
    <ligand>
        <name>Zn(2+)</name>
        <dbReference type="ChEBI" id="CHEBI:29105"/>
    </ligand>
</feature>
<feature type="binding site" evidence="9">
    <location>
        <position position="62"/>
    </location>
    <ligand>
        <name>Zn(2+)</name>
        <dbReference type="ChEBI" id="CHEBI:29105"/>
    </ligand>
</feature>
<dbReference type="InterPro" id="IPR050099">
    <property type="entry name" value="SIS_GmhA/DiaA_subfam"/>
</dbReference>
<feature type="binding site" evidence="9">
    <location>
        <position position="66"/>
    </location>
    <ligand>
        <name>Zn(2+)</name>
        <dbReference type="ChEBI" id="CHEBI:29105"/>
    </ligand>
</feature>
<sequence>MNDLNKIKNILKASILVKQQLLQQEEISITIQQAVLDIVHCFQTDGKVLFCGNGGSAADAQHLAAEFSGRFYYNRAPLFAEALHVNGSYLTAVANDYSFNEIYARIVQAKGRKGDVLVAISTSGNSPNVIKALEQAKKQGMTTIGLTGQDGGLMTNNCDLLFRVPSSDTPRIQECHILIGHTICELVEDLIFKPK</sequence>
<dbReference type="Pfam" id="PF13580">
    <property type="entry name" value="SIS_2"/>
    <property type="match status" value="1"/>
</dbReference>
<evidence type="ECO:0000256" key="1">
    <source>
        <dbReference type="ARBA" id="ARBA00000348"/>
    </source>
</evidence>
<dbReference type="Gene3D" id="3.40.50.10490">
    <property type="entry name" value="Glucose-6-phosphate isomerase like protein, domain 1"/>
    <property type="match status" value="1"/>
</dbReference>
<evidence type="ECO:0000259" key="10">
    <source>
        <dbReference type="PROSITE" id="PS51464"/>
    </source>
</evidence>
<dbReference type="GO" id="GO:0008968">
    <property type="term" value="F:D-sedoheptulose 7-phosphate isomerase activity"/>
    <property type="evidence" value="ECO:0007669"/>
    <property type="project" value="UniProtKB-UniRule"/>
</dbReference>
<evidence type="ECO:0000256" key="6">
    <source>
        <dbReference type="ARBA" id="ARBA00022833"/>
    </source>
</evidence>
<dbReference type="GO" id="GO:0008270">
    <property type="term" value="F:zinc ion binding"/>
    <property type="evidence" value="ECO:0007669"/>
    <property type="project" value="UniProtKB-UniRule"/>
</dbReference>
<dbReference type="SUPFAM" id="SSF53697">
    <property type="entry name" value="SIS domain"/>
    <property type="match status" value="1"/>
</dbReference>
<dbReference type="AlphaFoldDB" id="A0A915YLD6"/>
<feature type="binding site" evidence="9">
    <location>
        <position position="173"/>
    </location>
    <ligand>
        <name>substrate</name>
    </ligand>
</feature>
<comment type="subcellular location">
    <subcellularLocation>
        <location evidence="2 9">Cytoplasm</location>
    </subcellularLocation>
</comment>
<keyword evidence="4 9" id="KW-0963">Cytoplasm</keyword>
<feature type="binding site" evidence="9">
    <location>
        <begin position="121"/>
        <end position="123"/>
    </location>
    <ligand>
        <name>substrate</name>
    </ligand>
</feature>
<dbReference type="PROSITE" id="PS51464">
    <property type="entry name" value="SIS"/>
    <property type="match status" value="1"/>
</dbReference>
<evidence type="ECO:0000256" key="5">
    <source>
        <dbReference type="ARBA" id="ARBA00022723"/>
    </source>
</evidence>
<dbReference type="CDD" id="cd05006">
    <property type="entry name" value="SIS_GmhA"/>
    <property type="match status" value="1"/>
</dbReference>
<dbReference type="InterPro" id="IPR035461">
    <property type="entry name" value="GmhA/DiaA"/>
</dbReference>
<comment type="cofactor">
    <cofactor evidence="9">
        <name>Zn(2+)</name>
        <dbReference type="ChEBI" id="CHEBI:29105"/>
    </cofactor>
    <text evidence="9">Binds 1 zinc ion per subunit.</text>
</comment>
<evidence type="ECO:0000313" key="12">
    <source>
        <dbReference type="Proteomes" id="UP001060919"/>
    </source>
</evidence>
<evidence type="ECO:0000256" key="8">
    <source>
        <dbReference type="ARBA" id="ARBA00023277"/>
    </source>
</evidence>
<feature type="binding site" evidence="9">
    <location>
        <begin position="95"/>
        <end position="96"/>
    </location>
    <ligand>
        <name>substrate</name>
    </ligand>
</feature>
<dbReference type="GO" id="GO:1901135">
    <property type="term" value="P:carbohydrate derivative metabolic process"/>
    <property type="evidence" value="ECO:0007669"/>
    <property type="project" value="InterPro"/>
</dbReference>
<gene>
    <name evidence="9" type="primary">gmhA</name>
    <name evidence="11" type="ORF">AsAng_0056800</name>
</gene>
<evidence type="ECO:0000256" key="7">
    <source>
        <dbReference type="ARBA" id="ARBA00023235"/>
    </source>
</evidence>
<evidence type="ECO:0000313" key="11">
    <source>
        <dbReference type="EMBL" id="BDS14898.1"/>
    </source>
</evidence>
<evidence type="ECO:0000256" key="9">
    <source>
        <dbReference type="HAMAP-Rule" id="MF_00067"/>
    </source>
</evidence>
<dbReference type="InterPro" id="IPR001347">
    <property type="entry name" value="SIS_dom"/>
</dbReference>
<name>A0A915YLD6_9BACT</name>
<feature type="binding site" evidence="9">
    <location>
        <position position="126"/>
    </location>
    <ligand>
        <name>substrate</name>
    </ligand>
</feature>
<dbReference type="EC" id="5.3.1.28" evidence="9"/>
<dbReference type="EMBL" id="AP026867">
    <property type="protein sequence ID" value="BDS14898.1"/>
    <property type="molecule type" value="Genomic_DNA"/>
</dbReference>
<dbReference type="InterPro" id="IPR004515">
    <property type="entry name" value="Phosphoheptose_Isoase"/>
</dbReference>
<dbReference type="GO" id="GO:0005975">
    <property type="term" value="P:carbohydrate metabolic process"/>
    <property type="evidence" value="ECO:0007669"/>
    <property type="project" value="UniProtKB-UniRule"/>
</dbReference>
<keyword evidence="7 9" id="KW-0413">Isomerase</keyword>
<evidence type="ECO:0000256" key="4">
    <source>
        <dbReference type="ARBA" id="ARBA00022490"/>
    </source>
</evidence>
<feature type="binding site" evidence="9">
    <location>
        <position position="66"/>
    </location>
    <ligand>
        <name>substrate</name>
    </ligand>
</feature>
<proteinExistence type="inferred from homology"/>
<comment type="pathway">
    <text evidence="9">Carbohydrate biosynthesis; D-glycero-D-manno-heptose 7-phosphate biosynthesis; D-glycero-alpha-D-manno-heptose 7-phosphate and D-glycero-beta-D-manno-heptose 7-phosphate from sedoheptulose 7-phosphate: step 1/1.</text>
</comment>
<keyword evidence="5 9" id="KW-0479">Metal-binding</keyword>
<dbReference type="Proteomes" id="UP001060919">
    <property type="component" value="Chromosome"/>
</dbReference>
<reference evidence="11" key="1">
    <citation type="submission" date="2022-09" db="EMBL/GenBank/DDBJ databases">
        <title>Aureispira anguillicida sp. nov., isolated from Leptocephalus of Japanese eel Anguilla japonica.</title>
        <authorList>
            <person name="Yuasa K."/>
            <person name="Mekata T."/>
            <person name="Ikunari K."/>
        </authorList>
    </citation>
    <scope>NUCLEOTIDE SEQUENCE</scope>
    <source>
        <strain evidence="11">EL160426</strain>
    </source>
</reference>
<keyword evidence="12" id="KW-1185">Reference proteome</keyword>
<comment type="similarity">
    <text evidence="3 9">Belongs to the SIS family. GmhA subfamily.</text>
</comment>
<comment type="function">
    <text evidence="9">Catalyzes the isomerization of sedoheptulose 7-phosphate in D-glycero-D-manno-heptose 7-phosphate.</text>
</comment>
<accession>A0A915YLD6</accession>
<dbReference type="KEGG" id="aup:AsAng_0056800"/>